<dbReference type="RefSeq" id="WP_133229262.1">
    <property type="nucleotide sequence ID" value="NZ_SOZE01000008.1"/>
</dbReference>
<evidence type="ECO:0000313" key="1">
    <source>
        <dbReference type="EMBL" id="TFF37921.1"/>
    </source>
</evidence>
<name>A0A4Y8SGV9_9SPHI</name>
<keyword evidence="2" id="KW-1185">Reference proteome</keyword>
<accession>A0A4Y8SGV9</accession>
<dbReference type="AlphaFoldDB" id="A0A4Y8SGV9"/>
<proteinExistence type="predicted"/>
<organism evidence="1 2">
    <name type="scientific">Mucilaginibacter psychrotolerans</name>
    <dbReference type="NCBI Taxonomy" id="1524096"/>
    <lineage>
        <taxon>Bacteria</taxon>
        <taxon>Pseudomonadati</taxon>
        <taxon>Bacteroidota</taxon>
        <taxon>Sphingobacteriia</taxon>
        <taxon>Sphingobacteriales</taxon>
        <taxon>Sphingobacteriaceae</taxon>
        <taxon>Mucilaginibacter</taxon>
    </lineage>
</organism>
<protein>
    <submittedName>
        <fullName evidence="1">Uncharacterized protein</fullName>
    </submittedName>
</protein>
<reference evidence="1 2" key="1">
    <citation type="journal article" date="2017" name="Int. J. Syst. Evol. Microbiol.">
        <title>Mucilaginibacterpsychrotolerans sp. nov., isolated from peatlands.</title>
        <authorList>
            <person name="Deng Y."/>
            <person name="Shen L."/>
            <person name="Xu B."/>
            <person name="Liu Y."/>
            <person name="Gu Z."/>
            <person name="Liu H."/>
            <person name="Zhou Y."/>
        </authorList>
    </citation>
    <scope>NUCLEOTIDE SEQUENCE [LARGE SCALE GENOMIC DNA]</scope>
    <source>
        <strain evidence="1 2">NH7-4</strain>
    </source>
</reference>
<dbReference type="EMBL" id="SOZE01000008">
    <property type="protein sequence ID" value="TFF37921.1"/>
    <property type="molecule type" value="Genomic_DNA"/>
</dbReference>
<gene>
    <name evidence="1" type="ORF">E2R66_10045</name>
</gene>
<comment type="caution">
    <text evidence="1">The sequence shown here is derived from an EMBL/GenBank/DDBJ whole genome shotgun (WGS) entry which is preliminary data.</text>
</comment>
<sequence>MTDILSILTLLALIYQLYMQRIHNEKSVKPLVQIDLTDNTERLIYIRVRNNGVGPFIAEKLIFVKDGQIYYNIRDCLSLNARDYQRVEIGESVKKVIAPDAYLVVFSKQFDIKAADTEIDNLRSQLAAIKLIVEGRDIYGHKITVERDLTWFTRHHKNDLSE</sequence>
<evidence type="ECO:0000313" key="2">
    <source>
        <dbReference type="Proteomes" id="UP000297540"/>
    </source>
</evidence>
<dbReference type="Proteomes" id="UP000297540">
    <property type="component" value="Unassembled WGS sequence"/>
</dbReference>
<dbReference type="OrthoDB" id="793060at2"/>